<proteinExistence type="predicted"/>
<protein>
    <submittedName>
        <fullName evidence="1">STAS/SEC14 domain-containing protein</fullName>
    </submittedName>
</protein>
<dbReference type="Proteomes" id="UP000433101">
    <property type="component" value="Unassembled WGS sequence"/>
</dbReference>
<dbReference type="EMBL" id="WUMV01000010">
    <property type="protein sequence ID" value="MXN67393.1"/>
    <property type="molecule type" value="Genomic_DNA"/>
</dbReference>
<reference evidence="1 2" key="1">
    <citation type="submission" date="2019-12" db="EMBL/GenBank/DDBJ databases">
        <authorList>
            <person name="Li M."/>
        </authorList>
    </citation>
    <scope>NUCLEOTIDE SEQUENCE [LARGE SCALE GENOMIC DNA]</scope>
    <source>
        <strain evidence="1 2">GBMRC 2046</strain>
    </source>
</reference>
<organism evidence="1 2">
    <name type="scientific">Stappia sediminis</name>
    <dbReference type="NCBI Taxonomy" id="2692190"/>
    <lineage>
        <taxon>Bacteria</taxon>
        <taxon>Pseudomonadati</taxon>
        <taxon>Pseudomonadota</taxon>
        <taxon>Alphaproteobacteria</taxon>
        <taxon>Hyphomicrobiales</taxon>
        <taxon>Stappiaceae</taxon>
        <taxon>Stappia</taxon>
    </lineage>
</organism>
<dbReference type="InterPro" id="IPR036513">
    <property type="entry name" value="STAS_dom_sf"/>
</dbReference>
<gene>
    <name evidence="1" type="ORF">GR183_21000</name>
</gene>
<dbReference type="Gene3D" id="3.40.50.10600">
    <property type="entry name" value="SpoIIaa-like domains"/>
    <property type="match status" value="1"/>
</dbReference>
<accession>A0A7X3S9Z0</accession>
<name>A0A7X3S9Z0_9HYPH</name>
<keyword evidence="2" id="KW-1185">Reference proteome</keyword>
<evidence type="ECO:0000313" key="2">
    <source>
        <dbReference type="Proteomes" id="UP000433101"/>
    </source>
</evidence>
<dbReference type="Pfam" id="PF11964">
    <property type="entry name" value="SpoIIAA-like"/>
    <property type="match status" value="1"/>
</dbReference>
<dbReference type="InterPro" id="IPR021866">
    <property type="entry name" value="SpoIIAA-like"/>
</dbReference>
<sequence>MIEQLQGFPESVAAFACHGHVTRDDYLKTLVPAVEQAFSKHEKVRLYYEIGPDFKNVDAGAVWTDFATGVKHWMRWERIAVVTDVEWIRNTMWAFGFLMPGEIRLFPIAERDAAREWIAAE</sequence>
<dbReference type="AlphaFoldDB" id="A0A7X3S9Z0"/>
<comment type="caution">
    <text evidence="1">The sequence shown here is derived from an EMBL/GenBank/DDBJ whole genome shotgun (WGS) entry which is preliminary data.</text>
</comment>
<evidence type="ECO:0000313" key="1">
    <source>
        <dbReference type="EMBL" id="MXN67393.1"/>
    </source>
</evidence>
<dbReference type="SUPFAM" id="SSF52091">
    <property type="entry name" value="SpoIIaa-like"/>
    <property type="match status" value="1"/>
</dbReference>
<dbReference type="InterPro" id="IPR038396">
    <property type="entry name" value="SpoIIAA-like_sf"/>
</dbReference>
<dbReference type="RefSeq" id="WP_160777633.1">
    <property type="nucleotide sequence ID" value="NZ_WUMV01000010.1"/>
</dbReference>